<dbReference type="Proteomes" id="UP001152888">
    <property type="component" value="Unassembled WGS sequence"/>
</dbReference>
<organism evidence="3 4">
    <name type="scientific">Acanthoscelides obtectus</name>
    <name type="common">Bean weevil</name>
    <name type="synonym">Bruchus obtectus</name>
    <dbReference type="NCBI Taxonomy" id="200917"/>
    <lineage>
        <taxon>Eukaryota</taxon>
        <taxon>Metazoa</taxon>
        <taxon>Ecdysozoa</taxon>
        <taxon>Arthropoda</taxon>
        <taxon>Hexapoda</taxon>
        <taxon>Insecta</taxon>
        <taxon>Pterygota</taxon>
        <taxon>Neoptera</taxon>
        <taxon>Endopterygota</taxon>
        <taxon>Coleoptera</taxon>
        <taxon>Polyphaga</taxon>
        <taxon>Cucujiformia</taxon>
        <taxon>Chrysomeloidea</taxon>
        <taxon>Chrysomelidae</taxon>
        <taxon>Bruchinae</taxon>
        <taxon>Bruchini</taxon>
        <taxon>Acanthoscelides</taxon>
    </lineage>
</organism>
<dbReference type="PANTHER" id="PTHR36159">
    <property type="entry name" value="PROTEIN CBG23766"/>
    <property type="match status" value="1"/>
</dbReference>
<evidence type="ECO:0000256" key="1">
    <source>
        <dbReference type="SAM" id="MobiDB-lite"/>
    </source>
</evidence>
<keyword evidence="4" id="KW-1185">Reference proteome</keyword>
<dbReference type="GO" id="GO:0015074">
    <property type="term" value="P:DNA integration"/>
    <property type="evidence" value="ECO:0007669"/>
    <property type="project" value="InterPro"/>
</dbReference>
<evidence type="ECO:0000313" key="4">
    <source>
        <dbReference type="Proteomes" id="UP001152888"/>
    </source>
</evidence>
<comment type="caution">
    <text evidence="3">The sequence shown here is derived from an EMBL/GenBank/DDBJ whole genome shotgun (WGS) entry which is preliminary data.</text>
</comment>
<proteinExistence type="predicted"/>
<feature type="region of interest" description="Disordered" evidence="1">
    <location>
        <begin position="132"/>
        <end position="158"/>
    </location>
</feature>
<dbReference type="InterPro" id="IPR001584">
    <property type="entry name" value="Integrase_cat-core"/>
</dbReference>
<dbReference type="OrthoDB" id="6746907at2759"/>
<dbReference type="PANTHER" id="PTHR36159:SF1">
    <property type="entry name" value="RETROVIRUS-RELATED POL POLYPROTEIN FROM TRANSPOSON 412-LIKE PROTEIN"/>
    <property type="match status" value="1"/>
</dbReference>
<evidence type="ECO:0000313" key="3">
    <source>
        <dbReference type="EMBL" id="CAH1993463.1"/>
    </source>
</evidence>
<dbReference type="InterPro" id="IPR049512">
    <property type="entry name" value="DJR-like_dom"/>
</dbReference>
<dbReference type="EMBL" id="CAKOFQ010007172">
    <property type="protein sequence ID" value="CAH1993463.1"/>
    <property type="molecule type" value="Genomic_DNA"/>
</dbReference>
<dbReference type="SUPFAM" id="SSF53098">
    <property type="entry name" value="Ribonuclease H-like"/>
    <property type="match status" value="1"/>
</dbReference>
<accession>A0A9P0L948</accession>
<dbReference type="Pfam" id="PF21738">
    <property type="entry name" value="DJR-like_dom"/>
    <property type="match status" value="1"/>
</dbReference>
<protein>
    <recommendedName>
        <fullName evidence="2">Integrase catalytic domain-containing protein</fullName>
    </recommendedName>
</protein>
<feature type="domain" description="Integrase catalytic" evidence="2">
    <location>
        <begin position="539"/>
        <end position="600"/>
    </location>
</feature>
<dbReference type="InterPro" id="IPR036397">
    <property type="entry name" value="RNaseH_sf"/>
</dbReference>
<dbReference type="PROSITE" id="PS50994">
    <property type="entry name" value="INTEGRASE"/>
    <property type="match status" value="1"/>
</dbReference>
<sequence>MIVHSTMTRTFQQTPIVRGRGLISNVIENLPFEAHIPGYNFCGPSTKLQKRLQRGDVGINPLDEFCKQHDIFYSQQKDLTARQQADKLLADQAIQRAFASDSSFGERMAALGVAGAMKAKKKMGFGLRKHRTQQRKKRLNKMGKGLRKKSPKSQSSKRRLRILPLPKTGGFLPLLLPILGALGALGGGAASIAKAVNDAKANQSQLAEQKRHNLALEASRKVSPTGKELEYHTYQPFINSNFDYNDEIRIAVQELDAYTLPSQSLLYLEGELTKADGTAVTTKNADGTTVKTLQLINNAFAFLFRELRYELNGVVVDSVRNVGLTSTLKGYLSFNENESSRLQNAGWFPKDTFISESGKFNVCIPLSMWMGFFEDYRKILLNMKQELVLIRSSHDLDAVVATTTSEKPKIRIDKIQWRVPHVSVDIPQQLALTKILNKNMEIPLYFRSWELVEYPSLPETTRHTWPVKTTTKLETPRHVILAFQTNKKQFSSCGLASIHVSPLKPDSNSLDWEKLRLRRLPNMISIILLRNDSTERVSHPQSNGSIERFHATLLEMIRSHVSENPDEHPFNILPYAVQCYNSTRNKTTGFTPYELVFGHTSGRPPEHVYLEKELMSKFLVMLNIKRTADGQTTTSVVDPKRHFTAIMNHYQVRSLEHKQGSRDYLSIRRNLVSRPCVKAMYASTHDYQRNCVLKPKFLTLKQMQLLLEWYRLLKAERTTWLPVFVDSTLAAGGIVINILRPSPSPFRLGLASIHVSPLKPDSNSLDWEKLRLRRLPNMISIILLRNDSTERIALTGGGGTLGRFVIL</sequence>
<dbReference type="GO" id="GO:0003676">
    <property type="term" value="F:nucleic acid binding"/>
    <property type="evidence" value="ECO:0007669"/>
    <property type="project" value="InterPro"/>
</dbReference>
<dbReference type="Pfam" id="PF08398">
    <property type="entry name" value="Phospholip_A2_4"/>
    <property type="match status" value="1"/>
</dbReference>
<name>A0A9P0L948_ACAOB</name>
<dbReference type="InterPro" id="IPR013607">
    <property type="entry name" value="Phospholipase_A2-like"/>
</dbReference>
<dbReference type="AlphaFoldDB" id="A0A9P0L948"/>
<dbReference type="InterPro" id="IPR012337">
    <property type="entry name" value="RNaseH-like_sf"/>
</dbReference>
<dbReference type="GO" id="GO:0005198">
    <property type="term" value="F:structural molecule activity"/>
    <property type="evidence" value="ECO:0007669"/>
    <property type="project" value="InterPro"/>
</dbReference>
<reference evidence="3" key="1">
    <citation type="submission" date="2022-03" db="EMBL/GenBank/DDBJ databases">
        <authorList>
            <person name="Sayadi A."/>
        </authorList>
    </citation>
    <scope>NUCLEOTIDE SEQUENCE</scope>
</reference>
<evidence type="ECO:0000259" key="2">
    <source>
        <dbReference type="PROSITE" id="PS50994"/>
    </source>
</evidence>
<dbReference type="Gene3D" id="3.30.420.10">
    <property type="entry name" value="Ribonuclease H-like superfamily/Ribonuclease H"/>
    <property type="match status" value="1"/>
</dbReference>
<gene>
    <name evidence="3" type="ORF">ACAOBT_LOCUS21517</name>
</gene>